<dbReference type="SUPFAM" id="SSF50129">
    <property type="entry name" value="GroES-like"/>
    <property type="match status" value="1"/>
</dbReference>
<dbReference type="Pfam" id="PF08240">
    <property type="entry name" value="ADH_N"/>
    <property type="match status" value="1"/>
</dbReference>
<dbReference type="EMBL" id="MSFO01000002">
    <property type="protein sequence ID" value="PLB53100.1"/>
    <property type="molecule type" value="Genomic_DNA"/>
</dbReference>
<dbReference type="Pfam" id="PF00107">
    <property type="entry name" value="ADH_zinc_N"/>
    <property type="match status" value="1"/>
</dbReference>
<gene>
    <name evidence="7" type="ORF">P170DRAFT_403899</name>
</gene>
<dbReference type="PANTHER" id="PTHR42940:SF8">
    <property type="entry name" value="VACUOLAR PROTEIN SORTING-ASSOCIATED PROTEIN 11"/>
    <property type="match status" value="1"/>
</dbReference>
<protein>
    <submittedName>
        <fullName evidence="7">Putative zinc binding dehydrogenase</fullName>
    </submittedName>
</protein>
<dbReference type="GeneID" id="36554201"/>
<dbReference type="CDD" id="cd08297">
    <property type="entry name" value="CAD3"/>
    <property type="match status" value="1"/>
</dbReference>
<dbReference type="InterPro" id="IPR036291">
    <property type="entry name" value="NAD(P)-bd_dom_sf"/>
</dbReference>
<dbReference type="OrthoDB" id="256333at2759"/>
<dbReference type="GO" id="GO:0004022">
    <property type="term" value="F:alcohol dehydrogenase (NAD+) activity"/>
    <property type="evidence" value="ECO:0007669"/>
    <property type="project" value="TreeGrafter"/>
</dbReference>
<dbReference type="InterPro" id="IPR011032">
    <property type="entry name" value="GroES-like_sf"/>
</dbReference>
<dbReference type="Gene3D" id="3.90.180.10">
    <property type="entry name" value="Medium-chain alcohol dehydrogenases, catalytic domain"/>
    <property type="match status" value="1"/>
</dbReference>
<proteinExistence type="inferred from homology"/>
<dbReference type="InterPro" id="IPR013149">
    <property type="entry name" value="ADH-like_C"/>
</dbReference>
<dbReference type="GO" id="GO:0046872">
    <property type="term" value="F:metal ion binding"/>
    <property type="evidence" value="ECO:0007669"/>
    <property type="project" value="UniProtKB-KW"/>
</dbReference>
<keyword evidence="5" id="KW-0560">Oxidoreductase</keyword>
<dbReference type="Gene3D" id="3.40.50.720">
    <property type="entry name" value="NAD(P)-binding Rossmann-like Domain"/>
    <property type="match status" value="1"/>
</dbReference>
<keyword evidence="4" id="KW-0862">Zinc</keyword>
<evidence type="ECO:0000259" key="6">
    <source>
        <dbReference type="SMART" id="SM00829"/>
    </source>
</evidence>
<evidence type="ECO:0000256" key="2">
    <source>
        <dbReference type="ARBA" id="ARBA00008072"/>
    </source>
</evidence>
<organism evidence="7 8">
    <name type="scientific">Aspergillus steynii IBT 23096</name>
    <dbReference type="NCBI Taxonomy" id="1392250"/>
    <lineage>
        <taxon>Eukaryota</taxon>
        <taxon>Fungi</taxon>
        <taxon>Dikarya</taxon>
        <taxon>Ascomycota</taxon>
        <taxon>Pezizomycotina</taxon>
        <taxon>Eurotiomycetes</taxon>
        <taxon>Eurotiomycetidae</taxon>
        <taxon>Eurotiales</taxon>
        <taxon>Aspergillaceae</taxon>
        <taxon>Aspergillus</taxon>
        <taxon>Aspergillus subgen. Circumdati</taxon>
    </lineage>
</organism>
<dbReference type="SUPFAM" id="SSF51735">
    <property type="entry name" value="NAD(P)-binding Rossmann-fold domains"/>
    <property type="match status" value="1"/>
</dbReference>
<name>A0A2I2GJQ4_9EURO</name>
<sequence length="348" mass="37232">MTPKTMKAVQIQQFNEPYHVSEVPVPSPQPHQVLVRVKAAGFCHTDLMALNNDFNTKLPFIGSHEPAGVIEEVGSQVTGFAKGDRVGCINFDSVCGKCPDCKAGLPIYCDSPLMKGLTADGGWAEYMVADARFIVKLPGDMEFKIAAPLMCAGISIYGGIVRANVPKGGSIGIVGIGGLGHIGTQLAKCMGYKVAAIDVKQSALNAVASYEHSPDISILATDPVEKSLDKINKVVSSDYPGLDATVLATDHPAAFELAAALTRKHGTMVLLGQPDKGITMSYFTTIYKDIKLVGSLVADTAEAQELIALFHQNKLHVEVTEWKLEQAEQMKQDYLSGTTNGKNVVILE</sequence>
<evidence type="ECO:0000313" key="8">
    <source>
        <dbReference type="Proteomes" id="UP000234275"/>
    </source>
</evidence>
<dbReference type="STRING" id="1392250.A0A2I2GJQ4"/>
<dbReference type="GO" id="GO:0005737">
    <property type="term" value="C:cytoplasm"/>
    <property type="evidence" value="ECO:0007669"/>
    <property type="project" value="TreeGrafter"/>
</dbReference>
<evidence type="ECO:0000256" key="4">
    <source>
        <dbReference type="ARBA" id="ARBA00022833"/>
    </source>
</evidence>
<evidence type="ECO:0000256" key="5">
    <source>
        <dbReference type="ARBA" id="ARBA00023002"/>
    </source>
</evidence>
<comment type="caution">
    <text evidence="7">The sequence shown here is derived from an EMBL/GenBank/DDBJ whole genome shotgun (WGS) entry which is preliminary data.</text>
</comment>
<dbReference type="RefSeq" id="XP_024708402.1">
    <property type="nucleotide sequence ID" value="XM_024846502.1"/>
</dbReference>
<feature type="domain" description="Enoyl reductase (ER)" evidence="6">
    <location>
        <begin position="13"/>
        <end position="345"/>
    </location>
</feature>
<dbReference type="VEuPathDB" id="FungiDB:P170DRAFT_403899"/>
<comment type="cofactor">
    <cofactor evidence="1">
        <name>Zn(2+)</name>
        <dbReference type="ChEBI" id="CHEBI:29105"/>
    </cofactor>
</comment>
<evidence type="ECO:0000313" key="7">
    <source>
        <dbReference type="EMBL" id="PLB53100.1"/>
    </source>
</evidence>
<evidence type="ECO:0000256" key="3">
    <source>
        <dbReference type="ARBA" id="ARBA00022723"/>
    </source>
</evidence>
<dbReference type="PANTHER" id="PTHR42940">
    <property type="entry name" value="ALCOHOL DEHYDROGENASE 1-RELATED"/>
    <property type="match status" value="1"/>
</dbReference>
<dbReference type="InterPro" id="IPR020843">
    <property type="entry name" value="ER"/>
</dbReference>
<keyword evidence="3" id="KW-0479">Metal-binding</keyword>
<dbReference type="AlphaFoldDB" id="A0A2I2GJQ4"/>
<keyword evidence="8" id="KW-1185">Reference proteome</keyword>
<dbReference type="SMART" id="SM00829">
    <property type="entry name" value="PKS_ER"/>
    <property type="match status" value="1"/>
</dbReference>
<dbReference type="Proteomes" id="UP000234275">
    <property type="component" value="Unassembled WGS sequence"/>
</dbReference>
<comment type="similarity">
    <text evidence="2">Belongs to the zinc-containing alcohol dehydrogenase family.</text>
</comment>
<accession>A0A2I2GJQ4</accession>
<evidence type="ECO:0000256" key="1">
    <source>
        <dbReference type="ARBA" id="ARBA00001947"/>
    </source>
</evidence>
<reference evidence="7 8" key="1">
    <citation type="submission" date="2016-12" db="EMBL/GenBank/DDBJ databases">
        <title>The genomes of Aspergillus section Nigri reveals drivers in fungal speciation.</title>
        <authorList>
            <consortium name="DOE Joint Genome Institute"/>
            <person name="Vesth T.C."/>
            <person name="Nybo J."/>
            <person name="Theobald S."/>
            <person name="Brandl J."/>
            <person name="Frisvad J.C."/>
            <person name="Nielsen K.F."/>
            <person name="Lyhne E.K."/>
            <person name="Kogle M.E."/>
            <person name="Kuo A."/>
            <person name="Riley R."/>
            <person name="Clum A."/>
            <person name="Nolan M."/>
            <person name="Lipzen A."/>
            <person name="Salamov A."/>
            <person name="Henrissat B."/>
            <person name="Wiebenga A."/>
            <person name="De Vries R.P."/>
            <person name="Grigoriev I.V."/>
            <person name="Mortensen U.H."/>
            <person name="Andersen M.R."/>
            <person name="Baker S.E."/>
        </authorList>
    </citation>
    <scope>NUCLEOTIDE SEQUENCE [LARGE SCALE GENOMIC DNA]</scope>
    <source>
        <strain evidence="7 8">IBT 23096</strain>
    </source>
</reference>
<dbReference type="InterPro" id="IPR013154">
    <property type="entry name" value="ADH-like_N"/>
</dbReference>